<dbReference type="KEGG" id="cbr:CBG_12970"/>
<feature type="chain" id="PRO_5042075678" description="Fatty-acid and retinol-binding protein 1" evidence="1">
    <location>
        <begin position="18"/>
        <end position="230"/>
    </location>
</feature>
<accession>A0AAE9DIJ9</accession>
<sequence length="230" mass="26310">MLGFLLHFLVIFWIAEAAIISLPNTVSPKVENVSSVTIPKIPMRPRGFTADRDSKILAVQRFKLLVSDFLTDAQLSKSIDVAAVGMHKGKPLDDILDDVYTRLRRNLTTKQISELTKAQKGLIEDLDEKSAKLVKARVKRMIVYSFDPAAEQIHKFATRPSMAFALIAETINERFVGSVKDLIRDVLTPKEYDVFRKHYHPRIFKLDNDDKSMEIVNMTTPRTVNKPLWW</sequence>
<evidence type="ECO:0000313" key="3">
    <source>
        <dbReference type="Proteomes" id="UP000827892"/>
    </source>
</evidence>
<gene>
    <name evidence="2" type="ORF">L3Y34_017830</name>
</gene>
<organism evidence="2 3">
    <name type="scientific">Caenorhabditis briggsae</name>
    <dbReference type="NCBI Taxonomy" id="6238"/>
    <lineage>
        <taxon>Eukaryota</taxon>
        <taxon>Metazoa</taxon>
        <taxon>Ecdysozoa</taxon>
        <taxon>Nematoda</taxon>
        <taxon>Chromadorea</taxon>
        <taxon>Rhabditida</taxon>
        <taxon>Rhabditina</taxon>
        <taxon>Rhabditomorpha</taxon>
        <taxon>Rhabditoidea</taxon>
        <taxon>Rhabditidae</taxon>
        <taxon>Peloderinae</taxon>
        <taxon>Caenorhabditis</taxon>
    </lineage>
</organism>
<proteinExistence type="predicted"/>
<dbReference type="Proteomes" id="UP000827892">
    <property type="component" value="Chromosome II"/>
</dbReference>
<evidence type="ECO:0008006" key="4">
    <source>
        <dbReference type="Google" id="ProtNLM"/>
    </source>
</evidence>
<dbReference type="EMBL" id="CP090892">
    <property type="protein sequence ID" value="ULU05421.1"/>
    <property type="molecule type" value="Genomic_DNA"/>
</dbReference>
<evidence type="ECO:0000313" key="2">
    <source>
        <dbReference type="EMBL" id="ULU05421.1"/>
    </source>
</evidence>
<protein>
    <recommendedName>
        <fullName evidence="4">Fatty-acid and retinol-binding protein 1</fullName>
    </recommendedName>
</protein>
<dbReference type="AlphaFoldDB" id="A0AAE9DIJ9"/>
<reference evidence="2 3" key="1">
    <citation type="submission" date="2022-05" db="EMBL/GenBank/DDBJ databases">
        <title>Chromosome-level reference genomes for two strains of Caenorhabditis briggsae: an improved platform for comparative genomics.</title>
        <authorList>
            <person name="Stevens L."/>
            <person name="Andersen E.C."/>
        </authorList>
    </citation>
    <scope>NUCLEOTIDE SEQUENCE [LARGE SCALE GENOMIC DNA]</scope>
    <source>
        <strain evidence="2">QX1410_ONT</strain>
        <tissue evidence="2">Whole-organism</tissue>
    </source>
</reference>
<name>A0AAE9DIJ9_CAEBR</name>
<dbReference type="OMA" id="KRMIVYS"/>
<keyword evidence="1" id="KW-0732">Signal</keyword>
<evidence type="ECO:0000256" key="1">
    <source>
        <dbReference type="SAM" id="SignalP"/>
    </source>
</evidence>
<feature type="signal peptide" evidence="1">
    <location>
        <begin position="1"/>
        <end position="17"/>
    </location>
</feature>